<dbReference type="Pfam" id="PF03704">
    <property type="entry name" value="BTAD"/>
    <property type="match status" value="1"/>
</dbReference>
<protein>
    <submittedName>
        <fullName evidence="2">ATP-binding protein</fullName>
    </submittedName>
</protein>
<dbReference type="InterPro" id="IPR036388">
    <property type="entry name" value="WH-like_DNA-bd_sf"/>
</dbReference>
<dbReference type="RefSeq" id="WP_322473733.1">
    <property type="nucleotide sequence ID" value="NZ_JBHRZG010000002.1"/>
</dbReference>
<keyword evidence="2" id="KW-0067">ATP-binding</keyword>
<reference evidence="3" key="1">
    <citation type="journal article" date="2019" name="Int. J. Syst. Evol. Microbiol.">
        <title>The Global Catalogue of Microorganisms (GCM) 10K type strain sequencing project: providing services to taxonomists for standard genome sequencing and annotation.</title>
        <authorList>
            <consortium name="The Broad Institute Genomics Platform"/>
            <consortium name="The Broad Institute Genome Sequencing Center for Infectious Disease"/>
            <person name="Wu L."/>
            <person name="Ma J."/>
        </authorList>
    </citation>
    <scope>NUCLEOTIDE SEQUENCE [LARGE SCALE GENOMIC DNA]</scope>
    <source>
        <strain evidence="3">CCTCC AB 2017081</strain>
    </source>
</reference>
<gene>
    <name evidence="2" type="ORF">ACFOSB_02020</name>
</gene>
<dbReference type="InterPro" id="IPR005158">
    <property type="entry name" value="BTAD"/>
</dbReference>
<dbReference type="GO" id="GO:0005524">
    <property type="term" value="F:ATP binding"/>
    <property type="evidence" value="ECO:0007669"/>
    <property type="project" value="UniProtKB-KW"/>
</dbReference>
<comment type="caution">
    <text evidence="2">The sequence shown here is derived from an EMBL/GenBank/DDBJ whole genome shotgun (WGS) entry which is preliminary data.</text>
</comment>
<evidence type="ECO:0000313" key="3">
    <source>
        <dbReference type="Proteomes" id="UP001595803"/>
    </source>
</evidence>
<name>A0ABV7Z3R7_9DEIO</name>
<dbReference type="SUPFAM" id="SSF52540">
    <property type="entry name" value="P-loop containing nucleoside triphosphate hydrolases"/>
    <property type="match status" value="1"/>
</dbReference>
<dbReference type="SUPFAM" id="SSF48452">
    <property type="entry name" value="TPR-like"/>
    <property type="match status" value="3"/>
</dbReference>
<dbReference type="InterPro" id="IPR011990">
    <property type="entry name" value="TPR-like_helical_dom_sf"/>
</dbReference>
<keyword evidence="2" id="KW-0547">Nucleotide-binding</keyword>
<feature type="domain" description="Bacterial transcriptional activator" evidence="1">
    <location>
        <begin position="107"/>
        <end position="243"/>
    </location>
</feature>
<accession>A0ABV7Z3R7</accession>
<evidence type="ECO:0000259" key="1">
    <source>
        <dbReference type="SMART" id="SM01043"/>
    </source>
</evidence>
<dbReference type="Proteomes" id="UP001595803">
    <property type="component" value="Unassembled WGS sequence"/>
</dbReference>
<dbReference type="InterPro" id="IPR051677">
    <property type="entry name" value="AfsR-DnrI-RedD_regulator"/>
</dbReference>
<dbReference type="Gene3D" id="1.25.40.10">
    <property type="entry name" value="Tetratricopeptide repeat domain"/>
    <property type="match status" value="3"/>
</dbReference>
<sequence>MTVPAPGAAPDGPDGAAPWSAAVLGRARLVGPGADVPLERKAAALLTYLALEGPTHRARLSLLLWPETREAAARNNLVQLLRKLRVTTGHDVVSGGDVLSLAPDFGVDAAAVRALVTQGRPADFAATAPALLAGLTYDDCPDLDDWLAAERARWAEWHVAALRETSGELERAGDLDGALAWALRLTDADPVSEDAWRRVMRLHYLRGDRPAALRAYRTCVEMLEREFGSAPLPDTAALAREIERGAVAVPPRPVAAPPLATLRPPRLVGREAVWAELDAAWAAGQWIVIEGDPGVGKTRLALDFAASRGGVLVCPGRPGDAIQPLATTARALRAVTGQLGPDVLEPWVRRELSRVLPELAPDERPAPMTGEADVLRFRQAQLAAYRALPPAVLTVVADDLQAFDAGSRHDLDFVFRSAAPLGAPGGLPRLIITCRRGELPPETAQTVQGLVEQGVAVHVRLPPLPETEGGTLLDDLGVPADPARRAQLWRHAGGNPLFLLETVRLLHGTGELAGGSGPLPMPDKVRALIARRLTGLSPRALQAARAAATLQRDFDLDLVAQVLGAPLLDVASAWEELETAQVAQGERFTHDLILEGVAADTPASVRSLLHRSAARALARADAAPARVARHWQEGGRPADAAAAYTLAAQEARARYQIPEAARLYGLAAELHGDAEQDAPAFDALNARLTLFDLTGSDAAGFRAELERLDGLARTPAQRGQAVARRAEYLGLTGDQEAMERTAQGGLALAHEAGDERLEARLQEITAVANLKLGRPRVALPALERLRVLGQRLGEVPMQALALQGLGLVYQVSSPRDALAVYREAQALGRGNDLRGQVAILTRVAHMLAVLGDVRAAERGYDEALNLLVGSEGVLDVQLLALYGRASCRLTLGEPGRAWQDVQAARQLDPADHVAVSASVGLAEALALLALGQPGPALVAIDAVLAHPAFQVNLRPRAHAIRGSVLAALGRTDEAHAAFRAAADDLGDEPGVGLYAELLARRAAAEAPDARARTAAELDALAREHGLRGFGHAAAVHAALAGFLAGAATALPPAPEEDGDPVFDPGELHAARALAAPALGLDAAPEWAAADRWVQATLPTVPDAFREGFLARHTRR</sequence>
<organism evidence="2 3">
    <name type="scientific">Deinococcus rufus</name>
    <dbReference type="NCBI Taxonomy" id="2136097"/>
    <lineage>
        <taxon>Bacteria</taxon>
        <taxon>Thermotogati</taxon>
        <taxon>Deinococcota</taxon>
        <taxon>Deinococci</taxon>
        <taxon>Deinococcales</taxon>
        <taxon>Deinococcaceae</taxon>
        <taxon>Deinococcus</taxon>
    </lineage>
</organism>
<proteinExistence type="predicted"/>
<dbReference type="Gene3D" id="1.10.10.10">
    <property type="entry name" value="Winged helix-like DNA-binding domain superfamily/Winged helix DNA-binding domain"/>
    <property type="match status" value="1"/>
</dbReference>
<keyword evidence="3" id="KW-1185">Reference proteome</keyword>
<dbReference type="SMART" id="SM01043">
    <property type="entry name" value="BTAD"/>
    <property type="match status" value="1"/>
</dbReference>
<evidence type="ECO:0000313" key="2">
    <source>
        <dbReference type="EMBL" id="MFC3831635.1"/>
    </source>
</evidence>
<dbReference type="EMBL" id="JBHRZG010000002">
    <property type="protein sequence ID" value="MFC3831635.1"/>
    <property type="molecule type" value="Genomic_DNA"/>
</dbReference>
<dbReference type="InterPro" id="IPR027417">
    <property type="entry name" value="P-loop_NTPase"/>
</dbReference>
<dbReference type="PANTHER" id="PTHR35807">
    <property type="entry name" value="TRANSCRIPTIONAL REGULATOR REDD-RELATED"/>
    <property type="match status" value="1"/>
</dbReference>